<dbReference type="GO" id="GO:0046930">
    <property type="term" value="C:pore complex"/>
    <property type="evidence" value="ECO:0007669"/>
    <property type="project" value="UniProtKB-KW"/>
</dbReference>
<dbReference type="InterPro" id="IPR050286">
    <property type="entry name" value="G_neg_Bact_CarbUptk_Porin"/>
</dbReference>
<evidence type="ECO:0000256" key="2">
    <source>
        <dbReference type="ARBA" id="ARBA00007055"/>
    </source>
</evidence>
<proteinExistence type="inferred from homology"/>
<dbReference type="EMBL" id="LFEJ01000014">
    <property type="protein sequence ID" value="KMV34716.1"/>
    <property type="molecule type" value="Genomic_DNA"/>
</dbReference>
<reference evidence="14 15" key="1">
    <citation type="submission" date="2015-06" db="EMBL/GenBank/DDBJ databases">
        <title>Genome sequencing of Cronobacter sp. strain DJ34 isolated from petroleum contaminated sludge of Duliajan Oil Fields, Assam, India.</title>
        <authorList>
            <person name="Pal S."/>
            <person name="Banerjee T.D."/>
            <person name="Roy A."/>
            <person name="Sar P."/>
            <person name="Kazy S.K."/>
        </authorList>
    </citation>
    <scope>NUCLEOTIDE SEQUENCE [LARGE SCALE GENOMIC DNA]</scope>
    <source>
        <strain evidence="14 15">DJ34</strain>
    </source>
</reference>
<keyword evidence="7" id="KW-0406">Ion transport</keyword>
<dbReference type="Proteomes" id="UP000037315">
    <property type="component" value="Unassembled WGS sequence"/>
</dbReference>
<dbReference type="Pfam" id="PF02264">
    <property type="entry name" value="LamB"/>
    <property type="match status" value="1"/>
</dbReference>
<feature type="region of interest" description="Disordered" evidence="11">
    <location>
        <begin position="63"/>
        <end position="89"/>
    </location>
</feature>
<evidence type="ECO:0000256" key="9">
    <source>
        <dbReference type="ARBA" id="ARBA00023136"/>
    </source>
</evidence>
<evidence type="ECO:0000256" key="12">
    <source>
        <dbReference type="SAM" id="SignalP"/>
    </source>
</evidence>
<feature type="signal peptide" evidence="12">
    <location>
        <begin position="1"/>
        <end position="21"/>
    </location>
</feature>
<gene>
    <name evidence="14" type="ORF">ACH50_11250</name>
</gene>
<evidence type="ECO:0000256" key="10">
    <source>
        <dbReference type="ARBA" id="ARBA00023237"/>
    </source>
</evidence>
<evidence type="ECO:0000313" key="14">
    <source>
        <dbReference type="EMBL" id="KMV34716.1"/>
    </source>
</evidence>
<feature type="region of interest" description="Disordered" evidence="11">
    <location>
        <begin position="107"/>
        <end position="134"/>
    </location>
</feature>
<keyword evidence="3" id="KW-0813">Transport</keyword>
<dbReference type="PATRIC" id="fig|1656095.3.peg.1282"/>
<dbReference type="Gene3D" id="1.20.1260.80">
    <property type="match status" value="1"/>
</dbReference>
<keyword evidence="8" id="KW-0626">Porin</keyword>
<protein>
    <submittedName>
        <fullName evidence="14">Porin</fullName>
    </submittedName>
</protein>
<keyword evidence="6 12" id="KW-0732">Signal</keyword>
<dbReference type="GO" id="GO:0015144">
    <property type="term" value="F:carbohydrate transmembrane transporter activity"/>
    <property type="evidence" value="ECO:0007669"/>
    <property type="project" value="TreeGrafter"/>
</dbReference>
<dbReference type="PANTHER" id="PTHR38762:SF1">
    <property type="entry name" value="CRYPTIC OUTER MEMBRANE PORIN BGLH-RELATED"/>
    <property type="match status" value="1"/>
</dbReference>
<keyword evidence="5" id="KW-0812">Transmembrane</keyword>
<keyword evidence="9" id="KW-0472">Membrane</keyword>
<feature type="chain" id="PRO_5005310970" evidence="12">
    <location>
        <begin position="22"/>
        <end position="504"/>
    </location>
</feature>
<dbReference type="InterPro" id="IPR021570">
    <property type="entry name" value="LamB-type_porin_N_dom"/>
</dbReference>
<dbReference type="OrthoDB" id="106611at2"/>
<dbReference type="CDD" id="cd01346">
    <property type="entry name" value="Maltoporin-like"/>
    <property type="match status" value="1"/>
</dbReference>
<evidence type="ECO:0000256" key="1">
    <source>
        <dbReference type="ARBA" id="ARBA00004571"/>
    </source>
</evidence>
<evidence type="ECO:0000256" key="4">
    <source>
        <dbReference type="ARBA" id="ARBA00022452"/>
    </source>
</evidence>
<feature type="domain" description="LamB-type porin N-terminal" evidence="13">
    <location>
        <begin position="27"/>
        <end position="57"/>
    </location>
</feature>
<dbReference type="InterPro" id="IPR036998">
    <property type="entry name" value="Porin_LamB_sf"/>
</dbReference>
<evidence type="ECO:0000256" key="3">
    <source>
        <dbReference type="ARBA" id="ARBA00022448"/>
    </source>
</evidence>
<dbReference type="InterPro" id="IPR003192">
    <property type="entry name" value="Porin_LamB"/>
</dbReference>
<evidence type="ECO:0000256" key="8">
    <source>
        <dbReference type="ARBA" id="ARBA00023114"/>
    </source>
</evidence>
<keyword evidence="15" id="KW-1185">Reference proteome</keyword>
<feature type="compositionally biased region" description="Basic and acidic residues" evidence="11">
    <location>
        <begin position="80"/>
        <end position="89"/>
    </location>
</feature>
<evidence type="ECO:0000256" key="11">
    <source>
        <dbReference type="SAM" id="MobiDB-lite"/>
    </source>
</evidence>
<comment type="similarity">
    <text evidence="2">Belongs to the porin LamB (TC 1.B.3) family.</text>
</comment>
<dbReference type="SUPFAM" id="SSF56935">
    <property type="entry name" value="Porins"/>
    <property type="match status" value="1"/>
</dbReference>
<sequence>MKKTTLAVTLGLLLGSGPAWGDASMSSIEARLAALEQRLQAAEQRANAAETRAEAAEKQARELAAAQQQSRTAAAQVEQRTAKLEQKASDEGGFEFHGYARSGLLMNDSATKTQGGPTVTPAGETGGHVGRLGNEPDTYVEMNLEHKQTLANGATTRFKVMLADGQRTYNDWTAESSDLNVRQAFTELGHLPTFTGAFKDTTVWAGKRFDRDNYDIHWLDSDVVFLAGTGAGIYDMTWSDEARSNFSLYGRTFGDTENSENTAQNYILTLNNYFGPVQLMVSGMRAKDNEDRLDLEGNEVKGDAAEHGVHALLGLHNESFYGLREGSSKTALLYGHGLGAEVKTIGADGALLPEADTWRLASYGITPLGGGWHIAPAVLAQSSKDRYMKGDSYEWATVNARLIQEITQNFEMQYEGTYQYMDLRPEGYNSRNAVSGNFYKLTVAPTLKASDVGEFLKRPELRLFATWMDWDHRLDNYASGDAFGSSGFAAGGEWNFGVQMETWF</sequence>
<dbReference type="GO" id="GO:0006811">
    <property type="term" value="P:monoatomic ion transport"/>
    <property type="evidence" value="ECO:0007669"/>
    <property type="project" value="UniProtKB-KW"/>
</dbReference>
<comment type="caution">
    <text evidence="14">The sequence shown here is derived from an EMBL/GenBank/DDBJ whole genome shotgun (WGS) entry which is preliminary data.</text>
</comment>
<dbReference type="GO" id="GO:0015288">
    <property type="term" value="F:porin activity"/>
    <property type="evidence" value="ECO:0007669"/>
    <property type="project" value="UniProtKB-KW"/>
</dbReference>
<evidence type="ECO:0000256" key="7">
    <source>
        <dbReference type="ARBA" id="ARBA00023065"/>
    </source>
</evidence>
<keyword evidence="4" id="KW-1134">Transmembrane beta strand</keyword>
<dbReference type="PANTHER" id="PTHR38762">
    <property type="entry name" value="CRYPTIC OUTER MEMBRANE PORIN BGLH-RELATED"/>
    <property type="match status" value="1"/>
</dbReference>
<evidence type="ECO:0000313" key="15">
    <source>
        <dbReference type="Proteomes" id="UP000037315"/>
    </source>
</evidence>
<keyword evidence="10" id="KW-0998">Cell outer membrane</keyword>
<dbReference type="GO" id="GO:0015774">
    <property type="term" value="P:polysaccharide transport"/>
    <property type="evidence" value="ECO:0007669"/>
    <property type="project" value="TreeGrafter"/>
</dbReference>
<evidence type="ECO:0000259" key="13">
    <source>
        <dbReference type="Pfam" id="PF11471"/>
    </source>
</evidence>
<accession>A0A0J8VNL2</accession>
<name>A0A0J8VNL2_9ENTR</name>
<evidence type="ECO:0000256" key="5">
    <source>
        <dbReference type="ARBA" id="ARBA00022692"/>
    </source>
</evidence>
<evidence type="ECO:0000256" key="6">
    <source>
        <dbReference type="ARBA" id="ARBA00022729"/>
    </source>
</evidence>
<organism evidence="14 15">
    <name type="scientific">Franconibacter pulveris</name>
    <dbReference type="NCBI Taxonomy" id="435910"/>
    <lineage>
        <taxon>Bacteria</taxon>
        <taxon>Pseudomonadati</taxon>
        <taxon>Pseudomonadota</taxon>
        <taxon>Gammaproteobacteria</taxon>
        <taxon>Enterobacterales</taxon>
        <taxon>Enterobacteriaceae</taxon>
        <taxon>Franconibacter</taxon>
    </lineage>
</organism>
<dbReference type="Gene3D" id="2.40.170.10">
    <property type="entry name" value="Porin, LamB type"/>
    <property type="match status" value="1"/>
</dbReference>
<comment type="subcellular location">
    <subcellularLocation>
        <location evidence="1">Cell outer membrane</location>
        <topology evidence="1">Multi-pass membrane protein</topology>
    </subcellularLocation>
</comment>
<feature type="compositionally biased region" description="Low complexity" evidence="11">
    <location>
        <begin position="63"/>
        <end position="76"/>
    </location>
</feature>
<dbReference type="Pfam" id="PF11471">
    <property type="entry name" value="Sugarporin_N"/>
    <property type="match status" value="1"/>
</dbReference>
<feature type="compositionally biased region" description="Polar residues" evidence="11">
    <location>
        <begin position="108"/>
        <end position="117"/>
    </location>
</feature>
<dbReference type="RefSeq" id="WP_048887995.1">
    <property type="nucleotide sequence ID" value="NZ_LFEJ01000014.1"/>
</dbReference>
<dbReference type="STRING" id="1121863.GCA_000621185_02179"/>
<dbReference type="GO" id="GO:0009279">
    <property type="term" value="C:cell outer membrane"/>
    <property type="evidence" value="ECO:0007669"/>
    <property type="project" value="UniProtKB-SubCell"/>
</dbReference>
<dbReference type="AlphaFoldDB" id="A0A0J8VNL2"/>